<protein>
    <submittedName>
        <fullName evidence="1">Uncharacterized protein</fullName>
    </submittedName>
</protein>
<sequence length="74" mass="8170">MSSLCFSSSHHSSSYWLCAAPTILNIAPKMDMIMVSSLGSRSFGLGPGKPNPHYKCIWYCDERNIRGNPCICSL</sequence>
<name>A0A8T2DFJ8_ARASU</name>
<proteinExistence type="predicted"/>
<accession>A0A8T2DFJ8</accession>
<keyword evidence="2" id="KW-1185">Reference proteome</keyword>
<dbReference type="EMBL" id="JAEFBJ010000005">
    <property type="protein sequence ID" value="KAG7610189.1"/>
    <property type="molecule type" value="Genomic_DNA"/>
</dbReference>
<organism evidence="1 2">
    <name type="scientific">Arabidopsis suecica</name>
    <name type="common">Swedish thale-cress</name>
    <name type="synonym">Cardaminopsis suecica</name>
    <dbReference type="NCBI Taxonomy" id="45249"/>
    <lineage>
        <taxon>Eukaryota</taxon>
        <taxon>Viridiplantae</taxon>
        <taxon>Streptophyta</taxon>
        <taxon>Embryophyta</taxon>
        <taxon>Tracheophyta</taxon>
        <taxon>Spermatophyta</taxon>
        <taxon>Magnoliopsida</taxon>
        <taxon>eudicotyledons</taxon>
        <taxon>Gunneridae</taxon>
        <taxon>Pentapetalae</taxon>
        <taxon>rosids</taxon>
        <taxon>malvids</taxon>
        <taxon>Brassicales</taxon>
        <taxon>Brassicaceae</taxon>
        <taxon>Camelineae</taxon>
        <taxon>Arabidopsis</taxon>
    </lineage>
</organism>
<dbReference type="Proteomes" id="UP000694251">
    <property type="component" value="Chromosome 5"/>
</dbReference>
<comment type="caution">
    <text evidence="1">The sequence shown here is derived from an EMBL/GenBank/DDBJ whole genome shotgun (WGS) entry which is preliminary data.</text>
</comment>
<gene>
    <name evidence="1" type="ORF">ISN44_As05g022180</name>
</gene>
<evidence type="ECO:0000313" key="1">
    <source>
        <dbReference type="EMBL" id="KAG7610189.1"/>
    </source>
</evidence>
<reference evidence="1 2" key="1">
    <citation type="submission" date="2020-12" db="EMBL/GenBank/DDBJ databases">
        <title>Concerted genomic and epigenomic changes stabilize Arabidopsis allopolyploids.</title>
        <authorList>
            <person name="Chen Z."/>
        </authorList>
    </citation>
    <scope>NUCLEOTIDE SEQUENCE [LARGE SCALE GENOMIC DNA]</scope>
    <source>
        <strain evidence="1">As9502</strain>
        <tissue evidence="1">Leaf</tissue>
    </source>
</reference>
<dbReference type="AlphaFoldDB" id="A0A8T2DFJ8"/>
<evidence type="ECO:0000313" key="2">
    <source>
        <dbReference type="Proteomes" id="UP000694251"/>
    </source>
</evidence>